<evidence type="ECO:0000313" key="2">
    <source>
        <dbReference type="Proteomes" id="UP000011991"/>
    </source>
</evidence>
<comment type="caution">
    <text evidence="1">The sequence shown here is derived from an EMBL/GenBank/DDBJ whole genome shotgun (WGS) entry which is preliminary data.</text>
</comment>
<proteinExistence type="predicted"/>
<feature type="non-terminal residue" evidence="1">
    <location>
        <position position="157"/>
    </location>
</feature>
<dbReference type="Proteomes" id="UP000011991">
    <property type="component" value="Unassembled WGS sequence"/>
</dbReference>
<name>M5RCC8_9BACT</name>
<dbReference type="EMBL" id="ANOG01000873">
    <property type="protein sequence ID" value="EMI17035.1"/>
    <property type="molecule type" value="Genomic_DNA"/>
</dbReference>
<dbReference type="Gene3D" id="2.115.10.20">
    <property type="entry name" value="Glycosyl hydrolase domain, family 43"/>
    <property type="match status" value="1"/>
</dbReference>
<evidence type="ECO:0000313" key="1">
    <source>
        <dbReference type="EMBL" id="EMI17035.1"/>
    </source>
</evidence>
<protein>
    <submittedName>
        <fullName evidence="1">Uncharacterized protein</fullName>
    </submittedName>
</protein>
<keyword evidence="2" id="KW-1185">Reference proteome</keyword>
<dbReference type="AlphaFoldDB" id="M5RCC8"/>
<organism evidence="1 2">
    <name type="scientific">Rhodopirellula maiorica SM1</name>
    <dbReference type="NCBI Taxonomy" id="1265738"/>
    <lineage>
        <taxon>Bacteria</taxon>
        <taxon>Pseudomonadati</taxon>
        <taxon>Planctomycetota</taxon>
        <taxon>Planctomycetia</taxon>
        <taxon>Pirellulales</taxon>
        <taxon>Pirellulaceae</taxon>
        <taxon>Novipirellula</taxon>
    </lineage>
</organism>
<dbReference type="SUPFAM" id="SSF75005">
    <property type="entry name" value="Arabinanase/levansucrase/invertase"/>
    <property type="match status" value="1"/>
</dbReference>
<gene>
    <name evidence="1" type="ORF">RMSM_06045</name>
</gene>
<dbReference type="InterPro" id="IPR023296">
    <property type="entry name" value="Glyco_hydro_beta-prop_sf"/>
</dbReference>
<reference evidence="1 2" key="1">
    <citation type="journal article" date="2013" name="Mar. Genomics">
        <title>Expression of sulfatases in Rhodopirellula baltica and the diversity of sulfatases in the genus Rhodopirellula.</title>
        <authorList>
            <person name="Wegner C.E."/>
            <person name="Richter-Heitmann T."/>
            <person name="Klindworth A."/>
            <person name="Klockow C."/>
            <person name="Richter M."/>
            <person name="Achstetter T."/>
            <person name="Glockner F.O."/>
            <person name="Harder J."/>
        </authorList>
    </citation>
    <scope>NUCLEOTIDE SEQUENCE [LARGE SCALE GENOMIC DNA]</scope>
    <source>
        <strain evidence="1 2">SM1</strain>
    </source>
</reference>
<accession>M5RCC8</accession>
<sequence>MVYKAVGKEDPAPHYGPVVHLVAIADSPTGPFNKYPDPVFTHGKDRFPAEDPYIWYQDGKYRAIVKCMRNQGKNRIAFLAHYDSNNGIHWKEAKYFKISDPSLTWEDGRKQDFAHLERPQVLIENGKPIALMCASDTKDENNVLHSFNVQIPLVVTK</sequence>
<dbReference type="GO" id="GO:0016798">
    <property type="term" value="F:hydrolase activity, acting on glycosyl bonds"/>
    <property type="evidence" value="ECO:0007669"/>
    <property type="project" value="UniProtKB-KW"/>
</dbReference>